<dbReference type="OrthoDB" id="2634326at2759"/>
<dbReference type="InParanoid" id="A0A0C3NNU9"/>
<proteinExistence type="predicted"/>
<evidence type="ECO:0000256" key="1">
    <source>
        <dbReference type="SAM" id="MobiDB-lite"/>
    </source>
</evidence>
<sequence>MPQEHAQQVIAETQLGDGNYGAFDACILVKYNDHWITSPNANFVPELFLFEGKTITLCHNSWFSHIDCFQWPQLYAENYMWAGCIPRHAVYLDDPTWSWMWWNIRNVPEDFALERGLAFRVGRVHVDKWKHLEIVYKRLEEWVKNWPPKNPDDEGPLWACIPVWLVWKLELVPKDMKIHHEVDITCPEGIITTPDEFKVSQMLKWNARWYYPGNPMHVHTREAPVVGLEQFAVPWPEPNPAVSTPTTSGSTALNTTSSSMPGSASGVVRMDRAKHRSGPYNSAGSKKAKTSTAPNVDLLQDFDDPAFPAHLYSWHTVLTDVNKDPKRIHASVPKIAYFLPHPMLFMRGKSSERRQSFSGNQICEAADIFGPEFVKIQHDVLSHVQFCDITIGLADLTTIDSATKGKILWDLYEHNFCFELVALDYLLVPALWSNVESEWLDQVRQIFLGDSELTMFAEPFLVKDQGLASLEPQTKLEYVERFWTLLTSWSGFPPDLGTSLPSSASLARVWAVEKWLALFYMQSFFDNFGCLPIVLCLIPKNPRSIYGLGNNRLIPSSSTSSSTSSSALPPCPPQA</sequence>
<gene>
    <name evidence="2" type="ORF">M404DRAFT_32700</name>
</gene>
<organism evidence="2 3">
    <name type="scientific">Pisolithus tinctorius Marx 270</name>
    <dbReference type="NCBI Taxonomy" id="870435"/>
    <lineage>
        <taxon>Eukaryota</taxon>
        <taxon>Fungi</taxon>
        <taxon>Dikarya</taxon>
        <taxon>Basidiomycota</taxon>
        <taxon>Agaricomycotina</taxon>
        <taxon>Agaricomycetes</taxon>
        <taxon>Agaricomycetidae</taxon>
        <taxon>Boletales</taxon>
        <taxon>Sclerodermatineae</taxon>
        <taxon>Pisolithaceae</taxon>
        <taxon>Pisolithus</taxon>
    </lineage>
</organism>
<evidence type="ECO:0000313" key="3">
    <source>
        <dbReference type="Proteomes" id="UP000054217"/>
    </source>
</evidence>
<dbReference type="Proteomes" id="UP000054217">
    <property type="component" value="Unassembled WGS sequence"/>
</dbReference>
<evidence type="ECO:0000313" key="2">
    <source>
        <dbReference type="EMBL" id="KIN96978.1"/>
    </source>
</evidence>
<reference evidence="2 3" key="1">
    <citation type="submission" date="2014-04" db="EMBL/GenBank/DDBJ databases">
        <authorList>
            <consortium name="DOE Joint Genome Institute"/>
            <person name="Kuo A."/>
            <person name="Kohler A."/>
            <person name="Costa M.D."/>
            <person name="Nagy L.G."/>
            <person name="Floudas D."/>
            <person name="Copeland A."/>
            <person name="Barry K.W."/>
            <person name="Cichocki N."/>
            <person name="Veneault-Fourrey C."/>
            <person name="LaButti K."/>
            <person name="Lindquist E.A."/>
            <person name="Lipzen A."/>
            <person name="Lundell T."/>
            <person name="Morin E."/>
            <person name="Murat C."/>
            <person name="Sun H."/>
            <person name="Tunlid A."/>
            <person name="Henrissat B."/>
            <person name="Grigoriev I.V."/>
            <person name="Hibbett D.S."/>
            <person name="Martin F."/>
            <person name="Nordberg H.P."/>
            <person name="Cantor M.N."/>
            <person name="Hua S.X."/>
        </authorList>
    </citation>
    <scope>NUCLEOTIDE SEQUENCE [LARGE SCALE GENOMIC DNA]</scope>
    <source>
        <strain evidence="2 3">Marx 270</strain>
    </source>
</reference>
<keyword evidence="3" id="KW-1185">Reference proteome</keyword>
<dbReference type="AlphaFoldDB" id="A0A0C3NNU9"/>
<accession>A0A0C3NNU9</accession>
<feature type="compositionally biased region" description="Polar residues" evidence="1">
    <location>
        <begin position="241"/>
        <end position="262"/>
    </location>
</feature>
<dbReference type="EMBL" id="KN832036">
    <property type="protein sequence ID" value="KIN96978.1"/>
    <property type="molecule type" value="Genomic_DNA"/>
</dbReference>
<feature type="region of interest" description="Disordered" evidence="1">
    <location>
        <begin position="240"/>
        <end position="265"/>
    </location>
</feature>
<protein>
    <submittedName>
        <fullName evidence="2">Uncharacterized protein</fullName>
    </submittedName>
</protein>
<dbReference type="HOGENOM" id="CLU_016057_2_0_1"/>
<reference evidence="3" key="2">
    <citation type="submission" date="2015-01" db="EMBL/GenBank/DDBJ databases">
        <title>Evolutionary Origins and Diversification of the Mycorrhizal Mutualists.</title>
        <authorList>
            <consortium name="DOE Joint Genome Institute"/>
            <consortium name="Mycorrhizal Genomics Consortium"/>
            <person name="Kohler A."/>
            <person name="Kuo A."/>
            <person name="Nagy L.G."/>
            <person name="Floudas D."/>
            <person name="Copeland A."/>
            <person name="Barry K.W."/>
            <person name="Cichocki N."/>
            <person name="Veneault-Fourrey C."/>
            <person name="LaButti K."/>
            <person name="Lindquist E.A."/>
            <person name="Lipzen A."/>
            <person name="Lundell T."/>
            <person name="Morin E."/>
            <person name="Murat C."/>
            <person name="Riley R."/>
            <person name="Ohm R."/>
            <person name="Sun H."/>
            <person name="Tunlid A."/>
            <person name="Henrissat B."/>
            <person name="Grigoriev I.V."/>
            <person name="Hibbett D.S."/>
            <person name="Martin F."/>
        </authorList>
    </citation>
    <scope>NUCLEOTIDE SEQUENCE [LARGE SCALE GENOMIC DNA]</scope>
    <source>
        <strain evidence="3">Marx 270</strain>
    </source>
</reference>
<name>A0A0C3NNU9_PISTI</name>